<dbReference type="PANTHER" id="PTHR30086">
    <property type="entry name" value="ARGININE EXPORTER PROTEIN ARGO"/>
    <property type="match status" value="1"/>
</dbReference>
<evidence type="ECO:0000313" key="8">
    <source>
        <dbReference type="Proteomes" id="UP001315860"/>
    </source>
</evidence>
<evidence type="ECO:0000256" key="5">
    <source>
        <dbReference type="ARBA" id="ARBA00023136"/>
    </source>
</evidence>
<dbReference type="EMBL" id="CP101990">
    <property type="protein sequence ID" value="UUI68818.1"/>
    <property type="molecule type" value="Genomic_DNA"/>
</dbReference>
<evidence type="ECO:0000256" key="2">
    <source>
        <dbReference type="ARBA" id="ARBA00022475"/>
    </source>
</evidence>
<protein>
    <submittedName>
        <fullName evidence="7">LysE family translocator</fullName>
    </submittedName>
</protein>
<dbReference type="PANTHER" id="PTHR30086:SF20">
    <property type="entry name" value="ARGININE EXPORTER PROTEIN ARGO-RELATED"/>
    <property type="match status" value="1"/>
</dbReference>
<proteinExistence type="predicted"/>
<organism evidence="7 8">
    <name type="scientific">Aeromicrobium duanguangcaii</name>
    <dbReference type="NCBI Taxonomy" id="2968086"/>
    <lineage>
        <taxon>Bacteria</taxon>
        <taxon>Bacillati</taxon>
        <taxon>Actinomycetota</taxon>
        <taxon>Actinomycetes</taxon>
        <taxon>Propionibacteriales</taxon>
        <taxon>Nocardioidaceae</taxon>
        <taxon>Aeromicrobium</taxon>
    </lineage>
</organism>
<keyword evidence="3 6" id="KW-0812">Transmembrane</keyword>
<evidence type="ECO:0000256" key="3">
    <source>
        <dbReference type="ARBA" id="ARBA00022692"/>
    </source>
</evidence>
<accession>A0ABY5KFL9</accession>
<feature type="transmembrane region" description="Helical" evidence="6">
    <location>
        <begin position="6"/>
        <end position="24"/>
    </location>
</feature>
<keyword evidence="2" id="KW-1003">Cell membrane</keyword>
<feature type="transmembrane region" description="Helical" evidence="6">
    <location>
        <begin position="121"/>
        <end position="143"/>
    </location>
</feature>
<evidence type="ECO:0000313" key="7">
    <source>
        <dbReference type="EMBL" id="UUI68818.1"/>
    </source>
</evidence>
<gene>
    <name evidence="7" type="ORF">NP095_01525</name>
</gene>
<dbReference type="Pfam" id="PF01810">
    <property type="entry name" value="LysE"/>
    <property type="match status" value="1"/>
</dbReference>
<evidence type="ECO:0000256" key="4">
    <source>
        <dbReference type="ARBA" id="ARBA00022989"/>
    </source>
</evidence>
<comment type="subcellular location">
    <subcellularLocation>
        <location evidence="1">Cell membrane</location>
        <topology evidence="1">Multi-pass membrane protein</topology>
    </subcellularLocation>
</comment>
<dbReference type="Proteomes" id="UP001315860">
    <property type="component" value="Chromosome"/>
</dbReference>
<dbReference type="RefSeq" id="WP_232417836.1">
    <property type="nucleotide sequence ID" value="NZ_CP101990.1"/>
</dbReference>
<keyword evidence="8" id="KW-1185">Reference proteome</keyword>
<keyword evidence="4 6" id="KW-1133">Transmembrane helix</keyword>
<reference evidence="7 8" key="1">
    <citation type="submission" date="2022-07" db="EMBL/GenBank/DDBJ databases">
        <title>Novel species in genus Aeromicrobium.</title>
        <authorList>
            <person name="Ye L."/>
        </authorList>
    </citation>
    <scope>NUCLEOTIDE SEQUENCE [LARGE SCALE GENOMIC DNA]</scope>
    <source>
        <strain evidence="8">zg-Y50</strain>
    </source>
</reference>
<name>A0ABY5KFL9_9ACTN</name>
<keyword evidence="5 6" id="KW-0472">Membrane</keyword>
<sequence>MADSAAAFTALKIAGAGYLMWLGIKGLRSGRDEGALADGAAAPGVSPWRALAEGFGVGVTNPKTMVFFVAVLPQFVDLEAGAVAVQMLVLGVVFLAIAVVSDSGWALAAGSAREWFVSSPARLVAVRRTGGAMLIGLGGALLLTRQRS</sequence>
<evidence type="ECO:0000256" key="6">
    <source>
        <dbReference type="SAM" id="Phobius"/>
    </source>
</evidence>
<evidence type="ECO:0000256" key="1">
    <source>
        <dbReference type="ARBA" id="ARBA00004651"/>
    </source>
</evidence>
<dbReference type="InterPro" id="IPR001123">
    <property type="entry name" value="LeuE-type"/>
</dbReference>
<feature type="transmembrane region" description="Helical" evidence="6">
    <location>
        <begin position="80"/>
        <end position="101"/>
    </location>
</feature>